<name>A0A916TYX2_9ACTN</name>
<accession>A0A916TYX2</accession>
<reference evidence="1" key="1">
    <citation type="journal article" date="2014" name="Int. J. Syst. Evol. Microbiol.">
        <title>Complete genome sequence of Corynebacterium casei LMG S-19264T (=DSM 44701T), isolated from a smear-ripened cheese.</title>
        <authorList>
            <consortium name="US DOE Joint Genome Institute (JGI-PGF)"/>
            <person name="Walter F."/>
            <person name="Albersmeier A."/>
            <person name="Kalinowski J."/>
            <person name="Ruckert C."/>
        </authorList>
    </citation>
    <scope>NUCLEOTIDE SEQUENCE</scope>
    <source>
        <strain evidence="1">CGMCC 1.15478</strain>
    </source>
</reference>
<gene>
    <name evidence="1" type="ORF">GCM10011410_00420</name>
</gene>
<comment type="caution">
    <text evidence="1">The sequence shown here is derived from an EMBL/GenBank/DDBJ whole genome shotgun (WGS) entry which is preliminary data.</text>
</comment>
<sequence>MWHLFLARFGHHRRHCSDPRVSVPRRDVLAAGLALAVLSVHSLQVPLASSGYRLFGASVWRVWLVPK</sequence>
<protein>
    <submittedName>
        <fullName evidence="1">Uncharacterized protein</fullName>
    </submittedName>
</protein>
<keyword evidence="2" id="KW-1185">Reference proteome</keyword>
<organism evidence="1 2">
    <name type="scientific">Hoyosella rhizosphaerae</name>
    <dbReference type="NCBI Taxonomy" id="1755582"/>
    <lineage>
        <taxon>Bacteria</taxon>
        <taxon>Bacillati</taxon>
        <taxon>Actinomycetota</taxon>
        <taxon>Actinomycetes</taxon>
        <taxon>Mycobacteriales</taxon>
        <taxon>Hoyosellaceae</taxon>
        <taxon>Hoyosella</taxon>
    </lineage>
</organism>
<evidence type="ECO:0000313" key="1">
    <source>
        <dbReference type="EMBL" id="GGC52013.1"/>
    </source>
</evidence>
<reference evidence="1" key="2">
    <citation type="submission" date="2020-09" db="EMBL/GenBank/DDBJ databases">
        <authorList>
            <person name="Sun Q."/>
            <person name="Zhou Y."/>
        </authorList>
    </citation>
    <scope>NUCLEOTIDE SEQUENCE</scope>
    <source>
        <strain evidence="1">CGMCC 1.15478</strain>
    </source>
</reference>
<dbReference type="EMBL" id="BMJH01000001">
    <property type="protein sequence ID" value="GGC52013.1"/>
    <property type="molecule type" value="Genomic_DNA"/>
</dbReference>
<dbReference type="Proteomes" id="UP000641514">
    <property type="component" value="Unassembled WGS sequence"/>
</dbReference>
<proteinExistence type="predicted"/>
<dbReference type="AlphaFoldDB" id="A0A916TYX2"/>
<evidence type="ECO:0000313" key="2">
    <source>
        <dbReference type="Proteomes" id="UP000641514"/>
    </source>
</evidence>